<dbReference type="PROSITE" id="PS00397">
    <property type="entry name" value="RECOMBINASES_1"/>
    <property type="match status" value="1"/>
</dbReference>
<reference evidence="8 9" key="1">
    <citation type="submission" date="2019-02" db="EMBL/GenBank/DDBJ databases">
        <title>Kribbella capetownensis sp. nov. and Kribbella speibonae sp. nov., isolated from soil.</title>
        <authorList>
            <person name="Curtis S.M."/>
            <person name="Norton I."/>
            <person name="Everest G.J."/>
            <person name="Meyers P.R."/>
        </authorList>
    </citation>
    <scope>NUCLEOTIDE SEQUENCE [LARGE SCALE GENOMIC DNA]</scope>
    <source>
        <strain evidence="8 9">YM53</strain>
    </source>
</reference>
<dbReference type="SMART" id="SM00857">
    <property type="entry name" value="Resolvase"/>
    <property type="match status" value="1"/>
</dbReference>
<dbReference type="SUPFAM" id="SSF53041">
    <property type="entry name" value="Resolvase-like"/>
    <property type="match status" value="1"/>
</dbReference>
<dbReference type="EMBL" id="SJKD01000019">
    <property type="protein sequence ID" value="TCC33920.1"/>
    <property type="molecule type" value="Genomic_DNA"/>
</dbReference>
<evidence type="ECO:0000256" key="4">
    <source>
        <dbReference type="ARBA" id="ARBA00023172"/>
    </source>
</evidence>
<dbReference type="PROSITE" id="PS51736">
    <property type="entry name" value="RECOMBINASES_3"/>
    <property type="match status" value="1"/>
</dbReference>
<dbReference type="InterPro" id="IPR006118">
    <property type="entry name" value="Recombinase_CS"/>
</dbReference>
<dbReference type="Gene3D" id="3.40.50.1390">
    <property type="entry name" value="Resolvase, N-terminal catalytic domain"/>
    <property type="match status" value="1"/>
</dbReference>
<comment type="similarity">
    <text evidence="1">Belongs to the site-specific recombinase resolvase family.</text>
</comment>
<protein>
    <submittedName>
        <fullName evidence="8">Recombinase family protein</fullName>
    </submittedName>
</protein>
<name>A0A4R0INB6_9ACTN</name>
<keyword evidence="3" id="KW-0238">DNA-binding</keyword>
<keyword evidence="4" id="KW-0233">DNA recombination</keyword>
<dbReference type="CDD" id="cd03768">
    <property type="entry name" value="SR_ResInv"/>
    <property type="match status" value="1"/>
</dbReference>
<keyword evidence="9" id="KW-1185">Reference proteome</keyword>
<evidence type="ECO:0000256" key="1">
    <source>
        <dbReference type="ARBA" id="ARBA00009913"/>
    </source>
</evidence>
<evidence type="ECO:0000256" key="6">
    <source>
        <dbReference type="PROSITE-ProRule" id="PRU10137"/>
    </source>
</evidence>
<evidence type="ECO:0000313" key="8">
    <source>
        <dbReference type="EMBL" id="TCC33920.1"/>
    </source>
</evidence>
<dbReference type="AlphaFoldDB" id="A0A4R0INB6"/>
<dbReference type="GO" id="GO:0015074">
    <property type="term" value="P:DNA integration"/>
    <property type="evidence" value="ECO:0007669"/>
    <property type="project" value="UniProtKB-KW"/>
</dbReference>
<dbReference type="InterPro" id="IPR009057">
    <property type="entry name" value="Homeodomain-like_sf"/>
</dbReference>
<proteinExistence type="inferred from homology"/>
<evidence type="ECO:0000259" key="7">
    <source>
        <dbReference type="PROSITE" id="PS51736"/>
    </source>
</evidence>
<dbReference type="GO" id="GO:0000150">
    <property type="term" value="F:DNA strand exchange activity"/>
    <property type="evidence" value="ECO:0007669"/>
    <property type="project" value="InterPro"/>
</dbReference>
<dbReference type="FunFam" id="3.40.50.1390:FF:000001">
    <property type="entry name" value="DNA recombinase"/>
    <property type="match status" value="1"/>
</dbReference>
<dbReference type="Pfam" id="PF02796">
    <property type="entry name" value="HTH_7"/>
    <property type="match status" value="1"/>
</dbReference>
<evidence type="ECO:0000256" key="2">
    <source>
        <dbReference type="ARBA" id="ARBA00022908"/>
    </source>
</evidence>
<dbReference type="InterPro" id="IPR006119">
    <property type="entry name" value="Resolv_N"/>
</dbReference>
<evidence type="ECO:0000256" key="3">
    <source>
        <dbReference type="ARBA" id="ARBA00023125"/>
    </source>
</evidence>
<gene>
    <name evidence="8" type="ORF">E0H75_42275</name>
</gene>
<dbReference type="InterPro" id="IPR050639">
    <property type="entry name" value="SSR_resolvase"/>
</dbReference>
<comment type="caution">
    <text evidence="8">The sequence shown here is derived from an EMBL/GenBank/DDBJ whole genome shotgun (WGS) entry which is preliminary data.</text>
</comment>
<dbReference type="PANTHER" id="PTHR30461:SF2">
    <property type="entry name" value="SERINE RECOMBINASE PINE-RELATED"/>
    <property type="match status" value="1"/>
</dbReference>
<dbReference type="CDD" id="cd00569">
    <property type="entry name" value="HTH_Hin_like"/>
    <property type="match status" value="1"/>
</dbReference>
<dbReference type="SUPFAM" id="SSF46689">
    <property type="entry name" value="Homeodomain-like"/>
    <property type="match status" value="1"/>
</dbReference>
<dbReference type="Gene3D" id="1.10.10.60">
    <property type="entry name" value="Homeodomain-like"/>
    <property type="match status" value="1"/>
</dbReference>
<dbReference type="InterPro" id="IPR006120">
    <property type="entry name" value="Resolvase_HTH_dom"/>
</dbReference>
<organism evidence="8 9">
    <name type="scientific">Kribbella capetownensis</name>
    <dbReference type="NCBI Taxonomy" id="1572659"/>
    <lineage>
        <taxon>Bacteria</taxon>
        <taxon>Bacillati</taxon>
        <taxon>Actinomycetota</taxon>
        <taxon>Actinomycetes</taxon>
        <taxon>Propionibacteriales</taxon>
        <taxon>Kribbellaceae</taxon>
        <taxon>Kribbella</taxon>
    </lineage>
</organism>
<dbReference type="GO" id="GO:0003677">
    <property type="term" value="F:DNA binding"/>
    <property type="evidence" value="ECO:0007669"/>
    <property type="project" value="UniProtKB-KW"/>
</dbReference>
<dbReference type="PANTHER" id="PTHR30461">
    <property type="entry name" value="DNA-INVERTASE FROM LAMBDOID PROPHAGE"/>
    <property type="match status" value="1"/>
</dbReference>
<keyword evidence="2" id="KW-0229">DNA integration</keyword>
<sequence length="324" mass="35853">MLLGYARVSTRDQNLGRQLDLLTAAACSRIFQEKLSGKNAERPELRKCLEFARPNDTITVTELWRLGRNLQDLIAIVGDLRRREIGFKSLHEALDTTTPGGRLVFHVFAALGEFIREMIVQGTREGLDAARARGARLGRPPAMTTEQVQHARDLLGNPDNTVSSIARLLGVSRATIYKYVPELSSPALRVAAAPLELPEAAGTHGTANEPLPVPTPPHARACPTCRHRPSSKHELQLHREGLETVWLLPDPAQPATAVVERWHCERCQPHQARIIMCDMCGSTVMLGGELAAVDAKYESDAVVLWLAGRGWTRRGEHWMCGQHQ</sequence>
<feature type="active site" description="O-(5'-phospho-DNA)-serine intermediate" evidence="5 6">
    <location>
        <position position="9"/>
    </location>
</feature>
<evidence type="ECO:0000256" key="5">
    <source>
        <dbReference type="PIRSR" id="PIRSR606118-50"/>
    </source>
</evidence>
<accession>A0A4R0INB6</accession>
<dbReference type="Proteomes" id="UP000293342">
    <property type="component" value="Unassembled WGS sequence"/>
</dbReference>
<feature type="domain" description="Resolvase/invertase-type recombinase catalytic" evidence="7">
    <location>
        <begin position="1"/>
        <end position="134"/>
    </location>
</feature>
<evidence type="ECO:0000313" key="9">
    <source>
        <dbReference type="Proteomes" id="UP000293342"/>
    </source>
</evidence>
<dbReference type="Pfam" id="PF00239">
    <property type="entry name" value="Resolvase"/>
    <property type="match status" value="1"/>
</dbReference>
<dbReference type="InterPro" id="IPR036162">
    <property type="entry name" value="Resolvase-like_N_sf"/>
</dbReference>
<dbReference type="OrthoDB" id="128993at2"/>